<evidence type="ECO:0000313" key="8">
    <source>
        <dbReference type="EMBL" id="AMJ76683.1"/>
    </source>
</evidence>
<feature type="transmembrane region" description="Helical" evidence="6">
    <location>
        <begin position="7"/>
        <end position="29"/>
    </location>
</feature>
<dbReference type="EMBL" id="CP013927">
    <property type="protein sequence ID" value="AMJ76683.1"/>
    <property type="molecule type" value="Genomic_DNA"/>
</dbReference>
<reference evidence="8 9" key="1">
    <citation type="submission" date="2015-12" db="EMBL/GenBank/DDBJ databases">
        <title>Intraspecies pangenome expansion in the marine bacterium Alteromonas.</title>
        <authorList>
            <person name="Lopez-Perez M."/>
            <person name="Rodriguez-Valera F."/>
        </authorList>
    </citation>
    <scope>NUCLEOTIDE SEQUENCE [LARGE SCALE GENOMIC DNA]</scope>
    <source>
        <strain evidence="8 9">LMG 21861</strain>
        <plasmid evidence="8 9">pASTE61-200</plasmid>
    </source>
</reference>
<dbReference type="SUPFAM" id="SSF103481">
    <property type="entry name" value="Multidrug resistance efflux transporter EmrE"/>
    <property type="match status" value="1"/>
</dbReference>
<gene>
    <name evidence="8" type="ORF">AVL57_00640</name>
</gene>
<feature type="transmembrane region" description="Helical" evidence="6">
    <location>
        <begin position="77"/>
        <end position="93"/>
    </location>
</feature>
<evidence type="ECO:0000256" key="2">
    <source>
        <dbReference type="ARBA" id="ARBA00022475"/>
    </source>
</evidence>
<evidence type="ECO:0000256" key="6">
    <source>
        <dbReference type="SAM" id="Phobius"/>
    </source>
</evidence>
<keyword evidence="5 6" id="KW-0472">Membrane</keyword>
<name>A0ABM5YPY6_9ALTE</name>
<dbReference type="RefSeq" id="WP_061093724.1">
    <property type="nucleotide sequence ID" value="NZ_CP013927.1"/>
</dbReference>
<keyword evidence="9" id="KW-1185">Reference proteome</keyword>
<proteinExistence type="predicted"/>
<dbReference type="PANTHER" id="PTHR32322">
    <property type="entry name" value="INNER MEMBRANE TRANSPORTER"/>
    <property type="match status" value="1"/>
</dbReference>
<organism evidence="8 9">
    <name type="scientific">Alteromonas stellipolaris</name>
    <dbReference type="NCBI Taxonomy" id="233316"/>
    <lineage>
        <taxon>Bacteria</taxon>
        <taxon>Pseudomonadati</taxon>
        <taxon>Pseudomonadota</taxon>
        <taxon>Gammaproteobacteria</taxon>
        <taxon>Alteromonadales</taxon>
        <taxon>Alteromonadaceae</taxon>
        <taxon>Alteromonas/Salinimonas group</taxon>
        <taxon>Alteromonas</taxon>
    </lineage>
</organism>
<keyword evidence="8" id="KW-0614">Plasmid</keyword>
<evidence type="ECO:0000256" key="5">
    <source>
        <dbReference type="ARBA" id="ARBA00023136"/>
    </source>
</evidence>
<feature type="transmembrane region" description="Helical" evidence="6">
    <location>
        <begin position="41"/>
        <end position="65"/>
    </location>
</feature>
<protein>
    <recommendedName>
        <fullName evidence="7">EamA domain-containing protein</fullName>
    </recommendedName>
</protein>
<evidence type="ECO:0000256" key="1">
    <source>
        <dbReference type="ARBA" id="ARBA00004651"/>
    </source>
</evidence>
<dbReference type="InterPro" id="IPR037185">
    <property type="entry name" value="EmrE-like"/>
</dbReference>
<accession>A0ABM5YPY6</accession>
<geneLocation type="plasmid" evidence="8 9">
    <name>pASTE61-200</name>
</geneLocation>
<comment type="subcellular location">
    <subcellularLocation>
        <location evidence="1">Cell membrane</location>
        <topology evidence="1">Multi-pass membrane protein</topology>
    </subcellularLocation>
</comment>
<keyword evidence="3 6" id="KW-0812">Transmembrane</keyword>
<evidence type="ECO:0000313" key="9">
    <source>
        <dbReference type="Proteomes" id="UP000056750"/>
    </source>
</evidence>
<keyword evidence="4 6" id="KW-1133">Transmembrane helix</keyword>
<keyword evidence="2" id="KW-1003">Cell membrane</keyword>
<dbReference type="Proteomes" id="UP000056750">
    <property type="component" value="Plasmid pASTE61-200"/>
</dbReference>
<evidence type="ECO:0000259" key="7">
    <source>
        <dbReference type="Pfam" id="PF00892"/>
    </source>
</evidence>
<feature type="transmembrane region" description="Helical" evidence="6">
    <location>
        <begin position="99"/>
        <end position="117"/>
    </location>
</feature>
<sequence length="126" mass="14484">MDIYYAMGFQLLIGAIPLGIFSFYQSYMTNTSVIDPIVESIVYPSIVTLLAIPGTALPFLIWFWLMDKAPLYHLNMYSFLTPVFGLYLGWYYFDETLTFWQWTGIVIIALSVGYISFNSNTTRALN</sequence>
<evidence type="ECO:0000256" key="3">
    <source>
        <dbReference type="ARBA" id="ARBA00022692"/>
    </source>
</evidence>
<dbReference type="PANTHER" id="PTHR32322:SF18">
    <property type="entry name" value="S-ADENOSYLMETHIONINE_S-ADENOSYLHOMOCYSTEINE TRANSPORTER"/>
    <property type="match status" value="1"/>
</dbReference>
<dbReference type="Gene3D" id="1.10.3730.20">
    <property type="match status" value="1"/>
</dbReference>
<evidence type="ECO:0000256" key="4">
    <source>
        <dbReference type="ARBA" id="ARBA00022989"/>
    </source>
</evidence>
<dbReference type="InterPro" id="IPR050638">
    <property type="entry name" value="AA-Vitamin_Transporters"/>
</dbReference>
<dbReference type="InterPro" id="IPR000620">
    <property type="entry name" value="EamA_dom"/>
</dbReference>
<dbReference type="Pfam" id="PF00892">
    <property type="entry name" value="EamA"/>
    <property type="match status" value="1"/>
</dbReference>
<feature type="domain" description="EamA" evidence="7">
    <location>
        <begin position="4"/>
        <end position="116"/>
    </location>
</feature>